<accession>A0AAF3J621</accession>
<evidence type="ECO:0000313" key="2">
    <source>
        <dbReference type="Proteomes" id="UP000887575"/>
    </source>
</evidence>
<dbReference type="AlphaFoldDB" id="A0AAF3J621"/>
<dbReference type="PROSITE" id="PS50181">
    <property type="entry name" value="FBOX"/>
    <property type="match status" value="1"/>
</dbReference>
<protein>
    <submittedName>
        <fullName evidence="3">F-box domain-containing protein</fullName>
    </submittedName>
</protein>
<keyword evidence="2" id="KW-1185">Reference proteome</keyword>
<dbReference type="WBParaSite" id="MBELARI_LOCUS18464">
    <property type="protein sequence ID" value="MBELARI_LOCUS18464"/>
    <property type="gene ID" value="MBELARI_LOCUS18464"/>
</dbReference>
<dbReference type="Proteomes" id="UP000887575">
    <property type="component" value="Unassembled WGS sequence"/>
</dbReference>
<name>A0AAF3J621_9BILA</name>
<dbReference type="InterPro" id="IPR036047">
    <property type="entry name" value="F-box-like_dom_sf"/>
</dbReference>
<reference evidence="3" key="1">
    <citation type="submission" date="2024-02" db="UniProtKB">
        <authorList>
            <consortium name="WormBaseParasite"/>
        </authorList>
    </citation>
    <scope>IDENTIFICATION</scope>
</reference>
<proteinExistence type="predicted"/>
<sequence>MMDILPNEIKSQILELLEMEEYLKVNLLNSQWNDLFLINKKRLRRKSADEIRFYDLGDGQIQVQIVLEGTPHWTKQIISKTVAPDNVFSCVWPYSPKEMHINSFSNALKEIFEAFPDYWFCGIEKLGIFEEKSNVNAMDLMRRCPDLHSISIDPCFSDIHVTAILNTMKRINELKLPSTNQHIVADDSSLQKIIEKSKNDEIGLRTFWVDSIPTNFSLEMVEQFLLESHFADRCSILLQKIHGSDFEFVNFLRRHFELISQIGAAFTFRNAQNSEITVIIGSFER</sequence>
<evidence type="ECO:0000259" key="1">
    <source>
        <dbReference type="PROSITE" id="PS50181"/>
    </source>
</evidence>
<organism evidence="2 3">
    <name type="scientific">Mesorhabditis belari</name>
    <dbReference type="NCBI Taxonomy" id="2138241"/>
    <lineage>
        <taxon>Eukaryota</taxon>
        <taxon>Metazoa</taxon>
        <taxon>Ecdysozoa</taxon>
        <taxon>Nematoda</taxon>
        <taxon>Chromadorea</taxon>
        <taxon>Rhabditida</taxon>
        <taxon>Rhabditina</taxon>
        <taxon>Rhabditomorpha</taxon>
        <taxon>Rhabditoidea</taxon>
        <taxon>Rhabditidae</taxon>
        <taxon>Mesorhabditinae</taxon>
        <taxon>Mesorhabditis</taxon>
    </lineage>
</organism>
<feature type="domain" description="F-box" evidence="1">
    <location>
        <begin position="1"/>
        <end position="47"/>
    </location>
</feature>
<dbReference type="SUPFAM" id="SSF81383">
    <property type="entry name" value="F-box domain"/>
    <property type="match status" value="1"/>
</dbReference>
<evidence type="ECO:0000313" key="3">
    <source>
        <dbReference type="WBParaSite" id="MBELARI_LOCUS18464"/>
    </source>
</evidence>
<dbReference type="InterPro" id="IPR001810">
    <property type="entry name" value="F-box_dom"/>
</dbReference>